<proteinExistence type="predicted"/>
<name>A0A0F9D4V8_9ZZZZ</name>
<organism evidence="1">
    <name type="scientific">marine sediment metagenome</name>
    <dbReference type="NCBI Taxonomy" id="412755"/>
    <lineage>
        <taxon>unclassified sequences</taxon>
        <taxon>metagenomes</taxon>
        <taxon>ecological metagenomes</taxon>
    </lineage>
</organism>
<dbReference type="EMBL" id="LAZR01041104">
    <property type="protein sequence ID" value="KKL12841.1"/>
    <property type="molecule type" value="Genomic_DNA"/>
</dbReference>
<gene>
    <name evidence="1" type="ORF">LCGC14_2531750</name>
</gene>
<accession>A0A0F9D4V8</accession>
<sequence>RQTTTFLRGKKERPARVLAKLVAKHAEAAGGIAKAKRSLFGAQAIDVESPQGFVLSVGGVGGREEEARHLGYAFIWTVRHSATISSSAPFVKHNLWEKIQKVKIAPIVAK</sequence>
<evidence type="ECO:0000313" key="1">
    <source>
        <dbReference type="EMBL" id="KKL12841.1"/>
    </source>
</evidence>
<comment type="caution">
    <text evidence="1">The sequence shown here is derived from an EMBL/GenBank/DDBJ whole genome shotgun (WGS) entry which is preliminary data.</text>
</comment>
<feature type="non-terminal residue" evidence="1">
    <location>
        <position position="1"/>
    </location>
</feature>
<protein>
    <submittedName>
        <fullName evidence="1">Uncharacterized protein</fullName>
    </submittedName>
</protein>
<dbReference type="AlphaFoldDB" id="A0A0F9D4V8"/>
<reference evidence="1" key="1">
    <citation type="journal article" date="2015" name="Nature">
        <title>Complex archaea that bridge the gap between prokaryotes and eukaryotes.</title>
        <authorList>
            <person name="Spang A."/>
            <person name="Saw J.H."/>
            <person name="Jorgensen S.L."/>
            <person name="Zaremba-Niedzwiedzka K."/>
            <person name="Martijn J."/>
            <person name="Lind A.E."/>
            <person name="van Eijk R."/>
            <person name="Schleper C."/>
            <person name="Guy L."/>
            <person name="Ettema T.J."/>
        </authorList>
    </citation>
    <scope>NUCLEOTIDE SEQUENCE</scope>
</reference>